<dbReference type="SUPFAM" id="SSF47598">
    <property type="entry name" value="Ribbon-helix-helix"/>
    <property type="match status" value="1"/>
</dbReference>
<protein>
    <submittedName>
        <fullName evidence="1">Chromosome partitioning protein ParB</fullName>
    </submittedName>
</protein>
<keyword evidence="2" id="KW-1185">Reference proteome</keyword>
<dbReference type="InterPro" id="IPR010985">
    <property type="entry name" value="Ribbon_hlx_hlx"/>
</dbReference>
<evidence type="ECO:0000313" key="2">
    <source>
        <dbReference type="Proteomes" id="UP000023842"/>
    </source>
</evidence>
<name>A0ABN0SBG9_9GAMM</name>
<comment type="caution">
    <text evidence="1">The sequence shown here is derived from an EMBL/GenBank/DDBJ whole genome shotgun (WGS) entry which is preliminary data.</text>
</comment>
<sequence>MSGKRINIGARPLTDPQAKAWILQGAVIDNGKVERYSTRLTLDVTPALRTRLKLAAFAPGVTMAEMLREVLKQQATSCPRGLTRHGDR</sequence>
<reference evidence="2" key="1">
    <citation type="journal article" date="2014" name="Genome Announc.">
        <title>Draft Genome Sequence of the algae degrading bacterium Pseudomonas mendocina AD6.</title>
        <authorList>
            <person name="Barney B.M."/>
            <person name="Lenneman E.M."/>
        </authorList>
    </citation>
    <scope>NUCLEOTIDE SEQUENCE [LARGE SCALE GENOMIC DNA]</scope>
    <source>
        <strain evidence="2">AD6</strain>
    </source>
</reference>
<evidence type="ECO:0000313" key="1">
    <source>
        <dbReference type="EMBL" id="EZH79972.1"/>
    </source>
</evidence>
<proteinExistence type="predicted"/>
<dbReference type="Proteomes" id="UP000023842">
    <property type="component" value="Unassembled WGS sequence"/>
</dbReference>
<organism evidence="1 2">
    <name type="scientific">Ectopseudomonas composti</name>
    <dbReference type="NCBI Taxonomy" id="658457"/>
    <lineage>
        <taxon>Bacteria</taxon>
        <taxon>Pseudomonadati</taxon>
        <taxon>Pseudomonadota</taxon>
        <taxon>Gammaproteobacteria</taxon>
        <taxon>Pseudomonadales</taxon>
        <taxon>Pseudomonadaceae</taxon>
        <taxon>Ectopseudomonas</taxon>
    </lineage>
</organism>
<accession>A0ABN0SBG9</accession>
<dbReference type="RefSeq" id="WP_051563936.1">
    <property type="nucleotide sequence ID" value="NZ_JFJN01000046.1"/>
</dbReference>
<dbReference type="EMBL" id="JFJN01000046">
    <property type="protein sequence ID" value="EZH79972.1"/>
    <property type="molecule type" value="Genomic_DNA"/>
</dbReference>
<gene>
    <name evidence="1" type="ORF">AU05_14745</name>
</gene>